<reference evidence="2" key="1">
    <citation type="submission" date="2021-12" db="EMBL/GenBank/DDBJ databases">
        <authorList>
            <person name="King R."/>
        </authorList>
    </citation>
    <scope>NUCLEOTIDE SEQUENCE</scope>
</reference>
<dbReference type="Proteomes" id="UP001153714">
    <property type="component" value="Chromosome 10"/>
</dbReference>
<dbReference type="PANTHER" id="PTHR31912:SF34">
    <property type="entry name" value="NOTOCHORD-RELATED PROTEIN"/>
    <property type="match status" value="1"/>
</dbReference>
<feature type="domain" description="C2H2-type" evidence="1">
    <location>
        <begin position="35"/>
        <end position="58"/>
    </location>
</feature>
<proteinExistence type="predicted"/>
<evidence type="ECO:0000313" key="2">
    <source>
        <dbReference type="EMBL" id="CAG9782655.1"/>
    </source>
</evidence>
<dbReference type="PROSITE" id="PS00028">
    <property type="entry name" value="ZINC_FINGER_C2H2_1"/>
    <property type="match status" value="1"/>
</dbReference>
<name>A0A9N9N2B0_9NEOP</name>
<organism evidence="2 3">
    <name type="scientific">Diatraea saccharalis</name>
    <name type="common">sugarcane borer</name>
    <dbReference type="NCBI Taxonomy" id="40085"/>
    <lineage>
        <taxon>Eukaryota</taxon>
        <taxon>Metazoa</taxon>
        <taxon>Ecdysozoa</taxon>
        <taxon>Arthropoda</taxon>
        <taxon>Hexapoda</taxon>
        <taxon>Insecta</taxon>
        <taxon>Pterygota</taxon>
        <taxon>Neoptera</taxon>
        <taxon>Endopterygota</taxon>
        <taxon>Lepidoptera</taxon>
        <taxon>Glossata</taxon>
        <taxon>Ditrysia</taxon>
        <taxon>Pyraloidea</taxon>
        <taxon>Crambidae</taxon>
        <taxon>Crambinae</taxon>
        <taxon>Diatraea</taxon>
    </lineage>
</organism>
<dbReference type="InterPro" id="IPR013087">
    <property type="entry name" value="Znf_C2H2_type"/>
</dbReference>
<dbReference type="SMART" id="SM00355">
    <property type="entry name" value="ZnF_C2H2"/>
    <property type="match status" value="2"/>
</dbReference>
<reference evidence="2" key="2">
    <citation type="submission" date="2022-10" db="EMBL/GenBank/DDBJ databases">
        <authorList>
            <consortium name="ENA_rothamsted_submissions"/>
            <consortium name="culmorum"/>
            <person name="King R."/>
        </authorList>
    </citation>
    <scope>NUCLEOTIDE SEQUENCE</scope>
</reference>
<dbReference type="EMBL" id="OU893341">
    <property type="protein sequence ID" value="CAG9782655.1"/>
    <property type="molecule type" value="Genomic_DNA"/>
</dbReference>
<keyword evidence="3" id="KW-1185">Reference proteome</keyword>
<gene>
    <name evidence="2" type="ORF">DIATSA_LOCUS897</name>
</gene>
<dbReference type="PANTHER" id="PTHR31912">
    <property type="entry name" value="IP13529P"/>
    <property type="match status" value="1"/>
</dbReference>
<dbReference type="AlphaFoldDB" id="A0A9N9N2B0"/>
<evidence type="ECO:0000313" key="3">
    <source>
        <dbReference type="Proteomes" id="UP001153714"/>
    </source>
</evidence>
<sequence>MVSCFLCATEVSNFKALRVHFQFFHKYHSFEQYRCTENGCSRSYHLFNSYRRHYLREHLTEELGIIENEGSLVTNISSQLHEDNSLTNTETPLETDFSSHVALHESVGVAPNVANSSSSLTFETALASLIAALYGSANFPRNIIQIVLENLQNIISHSVVPLLREALQNMVNKSSIVSNHSVLEVVQTVINTVNSGLNKFSSEHRRLNYFQRCQTYIPPQSIVVGERQEPNTVNDRDVFSSVTRSMQFIPLRKVLHAFFSLESLLADTLQHMENLYSNITRIQNFIQGNYWQSKRTGNAGRIVVPLFIFFDDYETSNALGSHSGIHKLGALYVSIPCLPPWRCSALSNIFLTLLFHSSDRSEFGNNVIFMPVIDELNYLSTSGINFDLPDFNGTVYFELALILGDNLGIHSIIGFVESFSANYPCRICRVRKEDIKLQVCENSTTLRCNNDYDADIMEDIPGNSGVKEKCVWLKVSGFDLFKQVGVDVMHDILEGVGKYVMGLVLLKYISRFKYFSLELLNNRLRSFAYGPDNRNKLVELSMAHINQCNIRLSASEMLTFIRYFSILVGDKVPGGDSYWTLYLKLREVLELTMATTVWNGLDTVLKDCVTELNELYLLLSNESLKPKFHHLTHYHSMMTNFGPLSLISSMRYEAKHKLSKTSARASCNRRNISLSLAVKHQLKLNEIFSKGTLDPILTWGPKKLKPIPSDLDLIQSSLQLDDKMSLFRVRWVAMTSVRYNKGSVLVCGPKPICDRNDINFLMVDNIYIYDDMEVILTGTMLHTVLFDCHYYAYELEHKSQETVAIWYKTLDFQTPHALNTIFSPHKKLLITLRSPI</sequence>
<evidence type="ECO:0000259" key="1">
    <source>
        <dbReference type="PROSITE" id="PS00028"/>
    </source>
</evidence>
<accession>A0A9N9N2B0</accession>
<protein>
    <recommendedName>
        <fullName evidence="1">C2H2-type domain-containing protein</fullName>
    </recommendedName>
</protein>
<dbReference type="OrthoDB" id="10048659at2759"/>